<keyword evidence="3" id="KW-1185">Reference proteome</keyword>
<proteinExistence type="predicted"/>
<accession>A0A2I1H1W8</accession>
<protein>
    <submittedName>
        <fullName evidence="2">Uncharacterized protein</fullName>
    </submittedName>
</protein>
<keyword evidence="1" id="KW-0472">Membrane</keyword>
<organism evidence="2 3">
    <name type="scientific">Rhizophagus irregularis</name>
    <dbReference type="NCBI Taxonomy" id="588596"/>
    <lineage>
        <taxon>Eukaryota</taxon>
        <taxon>Fungi</taxon>
        <taxon>Fungi incertae sedis</taxon>
        <taxon>Mucoromycota</taxon>
        <taxon>Glomeromycotina</taxon>
        <taxon>Glomeromycetes</taxon>
        <taxon>Glomerales</taxon>
        <taxon>Glomeraceae</taxon>
        <taxon>Rhizophagus</taxon>
    </lineage>
</organism>
<sequence>MKKSKSPSFSPIPMPVPATSAPALPITTTAAIALSLSSRKRKMDNIIKIALPLSHHSSLDILKVLDSKHLYVNSECAVPVHRETIPVIRIMGYSLLQNDNLLIKPHWSSKELQQKGLIVVHFWYDKEFKNVRMSARLSNTANTIEKISDHQILP</sequence>
<dbReference type="Proteomes" id="UP000234323">
    <property type="component" value="Unassembled WGS sequence"/>
</dbReference>
<evidence type="ECO:0000313" key="2">
    <source>
        <dbReference type="EMBL" id="PKY52867.1"/>
    </source>
</evidence>
<keyword evidence="1" id="KW-1133">Transmembrane helix</keyword>
<evidence type="ECO:0000256" key="1">
    <source>
        <dbReference type="SAM" id="Phobius"/>
    </source>
</evidence>
<name>A0A2I1H1W8_9GLOM</name>
<gene>
    <name evidence="2" type="ORF">RhiirA4_470766</name>
</gene>
<keyword evidence="1" id="KW-0812">Transmembrane</keyword>
<feature type="transmembrane region" description="Helical" evidence="1">
    <location>
        <begin position="20"/>
        <end position="38"/>
    </location>
</feature>
<reference evidence="2 3" key="1">
    <citation type="submission" date="2015-10" db="EMBL/GenBank/DDBJ databases">
        <title>Genome analyses suggest a sexual origin of heterokaryosis in a supposedly ancient asexual fungus.</title>
        <authorList>
            <person name="Ropars J."/>
            <person name="Sedzielewska K."/>
            <person name="Noel J."/>
            <person name="Charron P."/>
            <person name="Farinelli L."/>
            <person name="Marton T."/>
            <person name="Kruger M."/>
            <person name="Pelin A."/>
            <person name="Brachmann A."/>
            <person name="Corradi N."/>
        </authorList>
    </citation>
    <scope>NUCLEOTIDE SEQUENCE [LARGE SCALE GENOMIC DNA]</scope>
    <source>
        <strain evidence="2 3">A4</strain>
    </source>
</reference>
<dbReference type="AlphaFoldDB" id="A0A2I1H1W8"/>
<evidence type="ECO:0000313" key="3">
    <source>
        <dbReference type="Proteomes" id="UP000234323"/>
    </source>
</evidence>
<dbReference type="EMBL" id="LLXI01001284">
    <property type="protein sequence ID" value="PKY52867.1"/>
    <property type="molecule type" value="Genomic_DNA"/>
</dbReference>
<comment type="caution">
    <text evidence="2">The sequence shown here is derived from an EMBL/GenBank/DDBJ whole genome shotgun (WGS) entry which is preliminary data.</text>
</comment>